<evidence type="ECO:0000256" key="5">
    <source>
        <dbReference type="SAM" id="Phobius"/>
    </source>
</evidence>
<evidence type="ECO:0000313" key="8">
    <source>
        <dbReference type="Proteomes" id="UP001652264"/>
    </source>
</evidence>
<comment type="subcellular location">
    <subcellularLocation>
        <location evidence="1">Endomembrane system</location>
        <topology evidence="1">Multi-pass membrane protein</topology>
    </subcellularLocation>
</comment>
<feature type="transmembrane region" description="Helical" evidence="5">
    <location>
        <begin position="261"/>
        <end position="283"/>
    </location>
</feature>
<dbReference type="EMBL" id="JANVAD010000005">
    <property type="protein sequence ID" value="MCS6523084.1"/>
    <property type="molecule type" value="Genomic_DNA"/>
</dbReference>
<keyword evidence="3 5" id="KW-1133">Transmembrane helix</keyword>
<organism evidence="7 8">
    <name type="scientific">Curtobacterium citreum</name>
    <dbReference type="NCBI Taxonomy" id="2036"/>
    <lineage>
        <taxon>Bacteria</taxon>
        <taxon>Bacillati</taxon>
        <taxon>Actinomycetota</taxon>
        <taxon>Actinomycetes</taxon>
        <taxon>Micrococcales</taxon>
        <taxon>Microbacteriaceae</taxon>
        <taxon>Curtobacterium</taxon>
    </lineage>
</organism>
<name>A0ABT2HIL0_9MICO</name>
<feature type="domain" description="HTTM-like" evidence="6">
    <location>
        <begin position="28"/>
        <end position="286"/>
    </location>
</feature>
<feature type="transmembrane region" description="Helical" evidence="5">
    <location>
        <begin position="120"/>
        <end position="138"/>
    </location>
</feature>
<evidence type="ECO:0000259" key="6">
    <source>
        <dbReference type="SMART" id="SM00752"/>
    </source>
</evidence>
<dbReference type="Proteomes" id="UP001652264">
    <property type="component" value="Unassembled WGS sequence"/>
</dbReference>
<feature type="transmembrane region" description="Helical" evidence="5">
    <location>
        <begin position="82"/>
        <end position="105"/>
    </location>
</feature>
<evidence type="ECO:0000313" key="7">
    <source>
        <dbReference type="EMBL" id="MCS6523084.1"/>
    </source>
</evidence>
<keyword evidence="8" id="KW-1185">Reference proteome</keyword>
<protein>
    <recommendedName>
        <fullName evidence="6">HTTM-like domain-containing protein</fullName>
    </recommendedName>
</protein>
<keyword evidence="4 5" id="KW-0472">Membrane</keyword>
<evidence type="ECO:0000256" key="3">
    <source>
        <dbReference type="ARBA" id="ARBA00022989"/>
    </source>
</evidence>
<gene>
    <name evidence="7" type="ORF">NYQ28_10955</name>
</gene>
<feature type="transmembrane region" description="Helical" evidence="5">
    <location>
        <begin position="219"/>
        <end position="241"/>
    </location>
</feature>
<evidence type="ECO:0000256" key="2">
    <source>
        <dbReference type="ARBA" id="ARBA00022692"/>
    </source>
</evidence>
<dbReference type="PANTHER" id="PTHR39535">
    <property type="entry name" value="SPORULATION-DELAYING PROTEIN SDPB"/>
    <property type="match status" value="1"/>
</dbReference>
<dbReference type="PANTHER" id="PTHR39535:SF2">
    <property type="entry name" value="HTTM DOMAIN-CONTAINING PROTEIN"/>
    <property type="match status" value="1"/>
</dbReference>
<evidence type="ECO:0000256" key="1">
    <source>
        <dbReference type="ARBA" id="ARBA00004127"/>
    </source>
</evidence>
<evidence type="ECO:0000256" key="4">
    <source>
        <dbReference type="ARBA" id="ARBA00023136"/>
    </source>
</evidence>
<dbReference type="InterPro" id="IPR052964">
    <property type="entry name" value="Sporulation_signal_mat"/>
</dbReference>
<accession>A0ABT2HIL0</accession>
<dbReference type="GeneID" id="95322852"/>
<sequence length="322" mass="34474">MLSSFLRQRVRLPEPWTLPLTIARSLLFLGTGLTLTIGPSWAVFTPSNGNPDVLDCSGASALSVFCVADALPLDVSTRVAGILLLVFATGLIPWLTAVPAAWILLSVPLSGTLVDGGDQLAGILGLLLIPVSVTDWRWNPWRDEAPRTAESSAAVLAGTVSWWLARAQVVVVYLEACIGKIAVPEWAGGTALYAWERHPNFGAPSWAQPLVYSLTAQPLISALMTFAVMATEFTIAISPVLPRWFRTRVLYPCAAALHFGIILLMGVSSFSMVMFAALTLLVLPIDTDLRALRRALPRGGDAALANAQPANPVEEKSISHVS</sequence>
<keyword evidence="2 5" id="KW-0812">Transmembrane</keyword>
<dbReference type="InterPro" id="IPR011020">
    <property type="entry name" value="HTTM-like"/>
</dbReference>
<dbReference type="RefSeq" id="WP_141860068.1">
    <property type="nucleotide sequence ID" value="NZ_BMNV01000007.1"/>
</dbReference>
<comment type="caution">
    <text evidence="7">The sequence shown here is derived from an EMBL/GenBank/DDBJ whole genome shotgun (WGS) entry which is preliminary data.</text>
</comment>
<reference evidence="7 8" key="1">
    <citation type="submission" date="2022-08" db="EMBL/GenBank/DDBJ databases">
        <title>Taxonomy of Curtobacterium flaccumfaciens.</title>
        <authorList>
            <person name="Osdaghi E."/>
            <person name="Taghavi S.M."/>
            <person name="Hamidizade M."/>
            <person name="Abachi H."/>
            <person name="Fazliarab A."/>
            <person name="Baeyen S."/>
            <person name="Portier P."/>
            <person name="Van Vaerenbergh J."/>
            <person name="Jacques M.-A."/>
        </authorList>
    </citation>
    <scope>NUCLEOTIDE SEQUENCE [LARGE SCALE GENOMIC DNA]</scope>
    <source>
        <strain evidence="7 8">LMG8786T</strain>
    </source>
</reference>
<proteinExistence type="predicted"/>
<dbReference type="SMART" id="SM00752">
    <property type="entry name" value="HTTM"/>
    <property type="match status" value="1"/>
</dbReference>